<protein>
    <recommendedName>
        <fullName evidence="2">TRAPP14 C-terminal domain-containing protein</fullName>
    </recommendedName>
</protein>
<evidence type="ECO:0000313" key="3">
    <source>
        <dbReference type="EMBL" id="ELK26530.1"/>
    </source>
</evidence>
<organism evidence="3 4">
    <name type="scientific">Myotis davidii</name>
    <name type="common">David's myotis</name>
    <dbReference type="NCBI Taxonomy" id="225400"/>
    <lineage>
        <taxon>Eukaryota</taxon>
        <taxon>Metazoa</taxon>
        <taxon>Chordata</taxon>
        <taxon>Craniata</taxon>
        <taxon>Vertebrata</taxon>
        <taxon>Euteleostomi</taxon>
        <taxon>Mammalia</taxon>
        <taxon>Eutheria</taxon>
        <taxon>Laurasiatheria</taxon>
        <taxon>Chiroptera</taxon>
        <taxon>Yangochiroptera</taxon>
        <taxon>Vespertilionidae</taxon>
        <taxon>Myotis</taxon>
    </lineage>
</organism>
<name>L5LKG2_MYODS</name>
<feature type="region of interest" description="Disordered" evidence="1">
    <location>
        <begin position="29"/>
        <end position="80"/>
    </location>
</feature>
<dbReference type="PANTHER" id="PTHR16096">
    <property type="entry name" value="MICROTUBULE-ASSOCIATED PROTEIN 11"/>
    <property type="match status" value="1"/>
</dbReference>
<dbReference type="Pfam" id="PF23652">
    <property type="entry name" value="TRAPP14_C"/>
    <property type="match status" value="1"/>
</dbReference>
<feature type="compositionally biased region" description="Low complexity" evidence="1">
    <location>
        <begin position="37"/>
        <end position="46"/>
    </location>
</feature>
<proteinExistence type="predicted"/>
<evidence type="ECO:0000259" key="2">
    <source>
        <dbReference type="Pfam" id="PF23652"/>
    </source>
</evidence>
<gene>
    <name evidence="3" type="ORF">MDA_GLEAN10011413</name>
</gene>
<feature type="domain" description="TRAPP14 C-terminal" evidence="2">
    <location>
        <begin position="11"/>
        <end position="124"/>
    </location>
</feature>
<dbReference type="InterPro" id="IPR055452">
    <property type="entry name" value="TRAPP14_C"/>
</dbReference>
<dbReference type="Proteomes" id="UP000010556">
    <property type="component" value="Unassembled WGS sequence"/>
</dbReference>
<dbReference type="EMBL" id="KB110972">
    <property type="protein sequence ID" value="ELK26530.1"/>
    <property type="molecule type" value="Genomic_DNA"/>
</dbReference>
<sequence>MGMLICVFPPQLSQYMKLKLQFTASVSHVPPEAQPLSGKSSPSSPGVRDLVERHQASLGHSQSFSHQQPSRSHLMRSGSVMERRAITSPVASLVGCSLYLPPEKAVLSAQNCKCKCKVLVVEPIR</sequence>
<accession>L5LKG2</accession>
<evidence type="ECO:0000313" key="4">
    <source>
        <dbReference type="Proteomes" id="UP000010556"/>
    </source>
</evidence>
<dbReference type="PANTHER" id="PTHR16096:SF8">
    <property type="entry name" value="TRAFFICKING PROTEIN PARTICLE COMPLEX SUBUNIT 14"/>
    <property type="match status" value="1"/>
</dbReference>
<keyword evidence="4" id="KW-1185">Reference proteome</keyword>
<evidence type="ECO:0000256" key="1">
    <source>
        <dbReference type="SAM" id="MobiDB-lite"/>
    </source>
</evidence>
<dbReference type="GO" id="GO:1990071">
    <property type="term" value="C:TRAPPII protein complex"/>
    <property type="evidence" value="ECO:0007669"/>
    <property type="project" value="TreeGrafter"/>
</dbReference>
<feature type="compositionally biased region" description="Polar residues" evidence="1">
    <location>
        <begin position="58"/>
        <end position="71"/>
    </location>
</feature>
<dbReference type="GO" id="GO:0043014">
    <property type="term" value="F:alpha-tubulin binding"/>
    <property type="evidence" value="ECO:0007669"/>
    <property type="project" value="InterPro"/>
</dbReference>
<dbReference type="GO" id="GO:0060271">
    <property type="term" value="P:cilium assembly"/>
    <property type="evidence" value="ECO:0007669"/>
    <property type="project" value="InterPro"/>
</dbReference>
<dbReference type="InterPro" id="IPR031626">
    <property type="entry name" value="TRAPPC14"/>
</dbReference>
<dbReference type="AlphaFoldDB" id="L5LKG2"/>
<reference evidence="4" key="1">
    <citation type="journal article" date="2013" name="Science">
        <title>Comparative analysis of bat genomes provides insight into the evolution of flight and immunity.</title>
        <authorList>
            <person name="Zhang G."/>
            <person name="Cowled C."/>
            <person name="Shi Z."/>
            <person name="Huang Z."/>
            <person name="Bishop-Lilly K.A."/>
            <person name="Fang X."/>
            <person name="Wynne J.W."/>
            <person name="Xiong Z."/>
            <person name="Baker M.L."/>
            <person name="Zhao W."/>
            <person name="Tachedjian M."/>
            <person name="Zhu Y."/>
            <person name="Zhou P."/>
            <person name="Jiang X."/>
            <person name="Ng J."/>
            <person name="Yang L."/>
            <person name="Wu L."/>
            <person name="Xiao J."/>
            <person name="Feng Y."/>
            <person name="Chen Y."/>
            <person name="Sun X."/>
            <person name="Zhang Y."/>
            <person name="Marsh G.A."/>
            <person name="Crameri G."/>
            <person name="Broder C.C."/>
            <person name="Frey K.G."/>
            <person name="Wang L.F."/>
            <person name="Wang J."/>
        </authorList>
    </citation>
    <scope>NUCLEOTIDE SEQUENCE [LARGE SCALE GENOMIC DNA]</scope>
</reference>